<evidence type="ECO:0000256" key="7">
    <source>
        <dbReference type="ARBA" id="ARBA00023006"/>
    </source>
</evidence>
<dbReference type="InterPro" id="IPR057282">
    <property type="entry name" value="RETREG1-3-like_RHD"/>
</dbReference>
<dbReference type="InterPro" id="IPR043384">
    <property type="entry name" value="RETREG1/3"/>
</dbReference>
<comment type="similarity">
    <text evidence="2">Belongs to the RETREG family.</text>
</comment>
<dbReference type="EMBL" id="WJEC01000747">
    <property type="protein sequence ID" value="KAF7481187.1"/>
    <property type="molecule type" value="Genomic_DNA"/>
</dbReference>
<evidence type="ECO:0000256" key="1">
    <source>
        <dbReference type="ARBA" id="ARBA00004477"/>
    </source>
</evidence>
<feature type="compositionally biased region" description="Basic and acidic residues" evidence="9">
    <location>
        <begin position="381"/>
        <end position="395"/>
    </location>
</feature>
<organism evidence="13 14">
    <name type="scientific">Marmota monax</name>
    <name type="common">Woodchuck</name>
    <dbReference type="NCBI Taxonomy" id="9995"/>
    <lineage>
        <taxon>Eukaryota</taxon>
        <taxon>Metazoa</taxon>
        <taxon>Chordata</taxon>
        <taxon>Craniata</taxon>
        <taxon>Vertebrata</taxon>
        <taxon>Euteleostomi</taxon>
        <taxon>Mammalia</taxon>
        <taxon>Eutheria</taxon>
        <taxon>Euarchontoglires</taxon>
        <taxon>Glires</taxon>
        <taxon>Rodentia</taxon>
        <taxon>Sciuromorpha</taxon>
        <taxon>Sciuridae</taxon>
        <taxon>Xerinae</taxon>
        <taxon>Marmotini</taxon>
        <taxon>Marmota</taxon>
    </lineage>
</organism>
<keyword evidence="8 10" id="KW-0472">Membrane</keyword>
<evidence type="ECO:0000256" key="4">
    <source>
        <dbReference type="ARBA" id="ARBA00022692"/>
    </source>
</evidence>
<evidence type="ECO:0000259" key="11">
    <source>
        <dbReference type="Pfam" id="PF24456"/>
    </source>
</evidence>
<sequence length="544" mass="59738">MASAAPQENAEEGCPAPAAGELALQRPPPQAPLEEEAQEEAPEEGAAAAGAGPQVEEAAGRVPAAVTWLLGEPVLWLGCCAEELLSWKRPLRSLLGFVGANLLFWFLALTPWRVYHLISVMILGRVIMQIIKDMVLSRTRGTVLLSGQALQATKRLCSHRVILEKTLLFSFPAVASRCDSWAMLKRAEMPEDEDFGPGKSWEVINSKPDERPRLSHCIAESWMNFSIFLQEMSLFKQQSPGKFCLLVCSVCTFFTILGSYIPGVILSYLLLLFAFLCPLFKCNDIGQKIYSKIKSVLLKLDFGIGEYINQKKRERSEAEKEKSHKDDSELDFSALCPKISLTVAAKELSVSDTDVSEVSWTDNGTFNLSEGYTPQTDTSDDLDRPSEEVFSRDLSDFPSLENGTGTNDEDELSLGLPTELKRKKEHLESGHRPSKERQSAAGLTLPLNSDQTFHLMSNLAGNVITAAVTAAIKDQLESAQQVLAQAAPSPGEDTDTEEGDDFELLDQSELDQIESELGLTQDQEADAQQSKKSSGFLSNFLGGH</sequence>
<protein>
    <submittedName>
        <fullName evidence="12">Reticulophagy receptor FAM134B</fullName>
    </submittedName>
</protein>
<reference evidence="13 14" key="1">
    <citation type="submission" date="2019-04" db="EMBL/GenBank/DDBJ databases">
        <authorList>
            <person name="Alioto T."/>
            <person name="Alioto T."/>
        </authorList>
    </citation>
    <scope>NUCLEOTIDE SEQUENCE [LARGE SCALE GENOMIC DNA]</scope>
</reference>
<evidence type="ECO:0000256" key="9">
    <source>
        <dbReference type="SAM" id="MobiDB-lite"/>
    </source>
</evidence>
<feature type="domain" description="RETREG1-3/ARL6IP-like N-terminal reticulon-homology" evidence="11">
    <location>
        <begin position="198"/>
        <end position="303"/>
    </location>
</feature>
<evidence type="ECO:0000256" key="8">
    <source>
        <dbReference type="ARBA" id="ARBA00023136"/>
    </source>
</evidence>
<keyword evidence="4 10" id="KW-0812">Transmembrane</keyword>
<dbReference type="GO" id="GO:0005789">
    <property type="term" value="C:endoplasmic reticulum membrane"/>
    <property type="evidence" value="ECO:0007669"/>
    <property type="project" value="UniProtKB-SubCell"/>
</dbReference>
<keyword evidence="3" id="KW-0597">Phosphoprotein</keyword>
<gene>
    <name evidence="12" type="ORF">GHT09_007465</name>
    <name evidence="13" type="ORF">MONAX_5E019395</name>
</gene>
<evidence type="ECO:0000313" key="13">
    <source>
        <dbReference type="EMBL" id="VTJ67420.1"/>
    </source>
</evidence>
<comment type="subcellular location">
    <subcellularLocation>
        <location evidence="1">Endoplasmic reticulum membrane</location>
        <topology evidence="1">Multi-pass membrane protein</topology>
    </subcellularLocation>
</comment>
<dbReference type="EMBL" id="CABDUW010000381">
    <property type="protein sequence ID" value="VTJ67420.1"/>
    <property type="molecule type" value="Genomic_DNA"/>
</dbReference>
<dbReference type="GO" id="GO:0043524">
    <property type="term" value="P:negative regulation of neuron apoptotic process"/>
    <property type="evidence" value="ECO:0007669"/>
    <property type="project" value="TreeGrafter"/>
</dbReference>
<dbReference type="Proteomes" id="UP000335636">
    <property type="component" value="Unassembled WGS sequence"/>
</dbReference>
<feature type="region of interest" description="Disordered" evidence="9">
    <location>
        <begin position="366"/>
        <end position="414"/>
    </location>
</feature>
<name>A0A5E4BEM7_MARMO</name>
<keyword evidence="7" id="KW-0072">Autophagy</keyword>
<evidence type="ECO:0000313" key="12">
    <source>
        <dbReference type="EMBL" id="KAF7481187.1"/>
    </source>
</evidence>
<accession>A0A5E4BEM7</accession>
<feature type="compositionally biased region" description="Polar residues" evidence="9">
    <location>
        <begin position="518"/>
        <end position="537"/>
    </location>
</feature>
<keyword evidence="5" id="KW-0256">Endoplasmic reticulum</keyword>
<feature type="compositionally biased region" description="Polar residues" evidence="9">
    <location>
        <begin position="366"/>
        <end position="377"/>
    </location>
</feature>
<feature type="domain" description="RETREG1-3/ARL6IP-like N-terminal reticulon-homology" evidence="11">
    <location>
        <begin position="80"/>
        <end position="140"/>
    </location>
</feature>
<dbReference type="Pfam" id="PF24456">
    <property type="entry name" value="RHD_RETREG1-3"/>
    <property type="match status" value="2"/>
</dbReference>
<evidence type="ECO:0000256" key="10">
    <source>
        <dbReference type="SAM" id="Phobius"/>
    </source>
</evidence>
<keyword evidence="14" id="KW-1185">Reference proteome</keyword>
<feature type="region of interest" description="Disordered" evidence="9">
    <location>
        <begin position="482"/>
        <end position="544"/>
    </location>
</feature>
<feature type="region of interest" description="Disordered" evidence="9">
    <location>
        <begin position="1"/>
        <end position="53"/>
    </location>
</feature>
<feature type="compositionally biased region" description="Low complexity" evidence="9">
    <location>
        <begin position="12"/>
        <end position="25"/>
    </location>
</feature>
<evidence type="ECO:0000256" key="3">
    <source>
        <dbReference type="ARBA" id="ARBA00022553"/>
    </source>
</evidence>
<keyword evidence="12" id="KW-0675">Receptor</keyword>
<evidence type="ECO:0000256" key="6">
    <source>
        <dbReference type="ARBA" id="ARBA00022989"/>
    </source>
</evidence>
<evidence type="ECO:0000256" key="5">
    <source>
        <dbReference type="ARBA" id="ARBA00022824"/>
    </source>
</evidence>
<proteinExistence type="inferred from homology"/>
<dbReference type="GO" id="GO:0061709">
    <property type="term" value="P:reticulophagy"/>
    <property type="evidence" value="ECO:0007669"/>
    <property type="project" value="InterPro"/>
</dbReference>
<dbReference type="Proteomes" id="UP000662637">
    <property type="component" value="Unassembled WGS sequence"/>
</dbReference>
<feature type="compositionally biased region" description="Acidic residues" evidence="9">
    <location>
        <begin position="33"/>
        <end position="43"/>
    </location>
</feature>
<dbReference type="InterPro" id="IPR055255">
    <property type="entry name" value="RETR1_RHD"/>
</dbReference>
<dbReference type="CDD" id="cd22560">
    <property type="entry name" value="RETR1_RHD"/>
    <property type="match status" value="1"/>
</dbReference>
<reference evidence="12" key="2">
    <citation type="submission" date="2020-08" db="EMBL/GenBank/DDBJ databases">
        <authorList>
            <person name="Shumante A."/>
            <person name="Zimin A.V."/>
            <person name="Puiu D."/>
            <person name="Salzberg S.L."/>
        </authorList>
    </citation>
    <scope>NUCLEOTIDE SEQUENCE</scope>
    <source>
        <strain evidence="12">WC2-LM</strain>
        <tissue evidence="12">Liver</tissue>
    </source>
</reference>
<dbReference type="AlphaFoldDB" id="A0A5E4BEM7"/>
<feature type="transmembrane region" description="Helical" evidence="10">
    <location>
        <begin position="243"/>
        <end position="276"/>
    </location>
</feature>
<evidence type="ECO:0000313" key="14">
    <source>
        <dbReference type="Proteomes" id="UP000335636"/>
    </source>
</evidence>
<dbReference type="PANTHER" id="PTHR28659">
    <property type="entry name" value="RETICULON-LIKE PROTEIN"/>
    <property type="match status" value="1"/>
</dbReference>
<feature type="compositionally biased region" description="Acidic residues" evidence="9">
    <location>
        <begin position="492"/>
        <end position="514"/>
    </location>
</feature>
<dbReference type="PANTHER" id="PTHR28659:SF3">
    <property type="entry name" value="RETICULOPHAGY REGULATOR 1"/>
    <property type="match status" value="1"/>
</dbReference>
<evidence type="ECO:0000256" key="2">
    <source>
        <dbReference type="ARBA" id="ARBA00006299"/>
    </source>
</evidence>
<keyword evidence="6 10" id="KW-1133">Transmembrane helix</keyword>
<feature type="compositionally biased region" description="Low complexity" evidence="9">
    <location>
        <begin position="44"/>
        <end position="53"/>
    </location>
</feature>